<sequence>MPLLQIITDSETCFLQTQHFLFRPIPN</sequence>
<reference evidence="1" key="1">
    <citation type="submission" date="2014-09" db="EMBL/GenBank/DDBJ databases">
        <authorList>
            <person name="Magalhaes I.L.F."/>
            <person name="Oliveira U."/>
            <person name="Santos F.R."/>
            <person name="Vidigal T.H.D.A."/>
            <person name="Brescovit A.D."/>
            <person name="Santos A.J."/>
        </authorList>
    </citation>
    <scope>NUCLEOTIDE SEQUENCE</scope>
    <source>
        <tissue evidence="1">Shoot tissue taken approximately 20 cm above the soil surface</tissue>
    </source>
</reference>
<accession>A0A0A9BG73</accession>
<proteinExistence type="predicted"/>
<protein>
    <submittedName>
        <fullName evidence="1">Uncharacterized protein</fullName>
    </submittedName>
</protein>
<dbReference type="EMBL" id="GBRH01239588">
    <property type="protein sequence ID" value="JAD58307.1"/>
    <property type="molecule type" value="Transcribed_RNA"/>
</dbReference>
<organism evidence="1">
    <name type="scientific">Arundo donax</name>
    <name type="common">Giant reed</name>
    <name type="synonym">Donax arundinaceus</name>
    <dbReference type="NCBI Taxonomy" id="35708"/>
    <lineage>
        <taxon>Eukaryota</taxon>
        <taxon>Viridiplantae</taxon>
        <taxon>Streptophyta</taxon>
        <taxon>Embryophyta</taxon>
        <taxon>Tracheophyta</taxon>
        <taxon>Spermatophyta</taxon>
        <taxon>Magnoliopsida</taxon>
        <taxon>Liliopsida</taxon>
        <taxon>Poales</taxon>
        <taxon>Poaceae</taxon>
        <taxon>PACMAD clade</taxon>
        <taxon>Arundinoideae</taxon>
        <taxon>Arundineae</taxon>
        <taxon>Arundo</taxon>
    </lineage>
</organism>
<name>A0A0A9BG73_ARUDO</name>
<dbReference type="AlphaFoldDB" id="A0A0A9BG73"/>
<reference evidence="1" key="2">
    <citation type="journal article" date="2015" name="Data Brief">
        <title>Shoot transcriptome of the giant reed, Arundo donax.</title>
        <authorList>
            <person name="Barrero R.A."/>
            <person name="Guerrero F.D."/>
            <person name="Moolhuijzen P."/>
            <person name="Goolsby J.A."/>
            <person name="Tidwell J."/>
            <person name="Bellgard S.E."/>
            <person name="Bellgard M.I."/>
        </authorList>
    </citation>
    <scope>NUCLEOTIDE SEQUENCE</scope>
    <source>
        <tissue evidence="1">Shoot tissue taken approximately 20 cm above the soil surface</tissue>
    </source>
</reference>
<evidence type="ECO:0000313" key="1">
    <source>
        <dbReference type="EMBL" id="JAD58307.1"/>
    </source>
</evidence>